<keyword evidence="1" id="KW-1133">Transmembrane helix</keyword>
<proteinExistence type="predicted"/>
<dbReference type="RefSeq" id="WP_154799000.1">
    <property type="nucleotide sequence ID" value="NZ_CP052757.1"/>
</dbReference>
<feature type="transmembrane region" description="Helical" evidence="1">
    <location>
        <begin position="104"/>
        <end position="124"/>
    </location>
</feature>
<gene>
    <name evidence="3" type="ORF">FIC82_014585</name>
</gene>
<evidence type="ECO:0000256" key="1">
    <source>
        <dbReference type="SAM" id="Phobius"/>
    </source>
</evidence>
<protein>
    <submittedName>
        <fullName evidence="3">DUF4333 domain-containing protein</fullName>
    </submittedName>
</protein>
<dbReference type="AlphaFoldDB" id="A0A6M5UKK0"/>
<sequence length="230" mass="24906">MPGQLVANPYETAPLITSVPQSTGWQPAPLLPYGAMAMAPQVAPRARVDNVAAWMLVGAPILWILASIVALQSGVSNTTLGMGLLLALVNTLLALWDIANVRRAGIAISTGMWITVFLFVPAYLIQRTLRSKQTWWIPALWVVVWIVSLAATPVISYLGGVEYDAQYVEEEIEADLAELYELPGAEVTCPDAAIAPVGSFFSCDVVYSDGSTETVNVDVLDWTGGWNWRI</sequence>
<dbReference type="KEGG" id="cprt:FIC82_014585"/>
<organism evidence="3 4">
    <name type="scientific">Cellulosimicrobium protaetiae</name>
    <dbReference type="NCBI Taxonomy" id="2587808"/>
    <lineage>
        <taxon>Bacteria</taxon>
        <taxon>Bacillati</taxon>
        <taxon>Actinomycetota</taxon>
        <taxon>Actinomycetes</taxon>
        <taxon>Micrococcales</taxon>
        <taxon>Promicromonosporaceae</taxon>
        <taxon>Cellulosimicrobium</taxon>
    </lineage>
</organism>
<dbReference type="Proteomes" id="UP000451354">
    <property type="component" value="Chromosome"/>
</dbReference>
<keyword evidence="1" id="KW-0472">Membrane</keyword>
<feature type="transmembrane region" description="Helical" evidence="1">
    <location>
        <begin position="136"/>
        <end position="158"/>
    </location>
</feature>
<name>A0A6M5UKK0_9MICO</name>
<dbReference type="Pfam" id="PF14230">
    <property type="entry name" value="DUF4333"/>
    <property type="match status" value="1"/>
</dbReference>
<dbReference type="EMBL" id="CP052757">
    <property type="protein sequence ID" value="QJW37229.1"/>
    <property type="molecule type" value="Genomic_DNA"/>
</dbReference>
<keyword evidence="4" id="KW-1185">Reference proteome</keyword>
<feature type="transmembrane region" description="Helical" evidence="1">
    <location>
        <begin position="78"/>
        <end position="98"/>
    </location>
</feature>
<feature type="domain" description="DUF4333" evidence="2">
    <location>
        <begin position="157"/>
        <end position="222"/>
    </location>
</feature>
<keyword evidence="1" id="KW-0812">Transmembrane</keyword>
<accession>A0A6M5UKK0</accession>
<evidence type="ECO:0000313" key="3">
    <source>
        <dbReference type="EMBL" id="QJW37229.1"/>
    </source>
</evidence>
<evidence type="ECO:0000259" key="2">
    <source>
        <dbReference type="Pfam" id="PF14230"/>
    </source>
</evidence>
<dbReference type="InterPro" id="IPR025637">
    <property type="entry name" value="DUF4333"/>
</dbReference>
<evidence type="ECO:0000313" key="4">
    <source>
        <dbReference type="Proteomes" id="UP000451354"/>
    </source>
</evidence>
<reference evidence="4" key="1">
    <citation type="journal article" date="2022" name="Int. J. Syst. Evol. Microbiol.">
        <title>Cellulosimicrobium protaetiae sp. nov., isolated from the gut of the larva of Protaetia brevitarsis seulensis.</title>
        <authorList>
            <person name="Le Han H."/>
            <person name="Nguyen T.T.H."/>
            <person name="Li Z."/>
            <person name="Shin N.R."/>
            <person name="Kim S.G."/>
        </authorList>
    </citation>
    <scope>NUCLEOTIDE SEQUENCE [LARGE SCALE GENOMIC DNA]</scope>
    <source>
        <strain evidence="4">BI34</strain>
    </source>
</reference>
<feature type="transmembrane region" description="Helical" evidence="1">
    <location>
        <begin position="51"/>
        <end position="71"/>
    </location>
</feature>